<protein>
    <submittedName>
        <fullName evidence="2">Uncharacterized protein</fullName>
    </submittedName>
</protein>
<evidence type="ECO:0000313" key="3">
    <source>
        <dbReference type="Proteomes" id="UP000663852"/>
    </source>
</evidence>
<keyword evidence="1" id="KW-0472">Membrane</keyword>
<keyword evidence="1" id="KW-0812">Transmembrane</keyword>
<dbReference type="EMBL" id="CAJNOJ010000002">
    <property type="protein sequence ID" value="CAF0730351.1"/>
    <property type="molecule type" value="Genomic_DNA"/>
</dbReference>
<feature type="transmembrane region" description="Helical" evidence="1">
    <location>
        <begin position="240"/>
        <end position="263"/>
    </location>
</feature>
<name>A0A813N1I3_ADIRI</name>
<feature type="transmembrane region" description="Helical" evidence="1">
    <location>
        <begin position="126"/>
        <end position="146"/>
    </location>
</feature>
<feature type="transmembrane region" description="Helical" evidence="1">
    <location>
        <begin position="283"/>
        <end position="303"/>
    </location>
</feature>
<feature type="transmembrane region" description="Helical" evidence="1">
    <location>
        <begin position="310"/>
        <end position="328"/>
    </location>
</feature>
<dbReference type="PANTHER" id="PTHR33802:SF1">
    <property type="entry name" value="XK-RELATED PROTEIN"/>
    <property type="match status" value="1"/>
</dbReference>
<dbReference type="AlphaFoldDB" id="A0A813N1I3"/>
<keyword evidence="1" id="KW-1133">Transmembrane helix</keyword>
<reference evidence="2" key="1">
    <citation type="submission" date="2021-02" db="EMBL/GenBank/DDBJ databases">
        <authorList>
            <person name="Nowell W R."/>
        </authorList>
    </citation>
    <scope>NUCLEOTIDE SEQUENCE</scope>
</reference>
<sequence>MPLFFYLGDIGYKKGIDLLTTYPISNLSPLNKVLMEKTSVKENMTMDVNVRFEHSWWRILLIIGAIIAFILTCTFNGLASSGSNGMSDGHMPVKTFYCILPRSVSGIFKQATGSVSDDNLTDFTPAGWTFSVWGVIYFWQAAWLIYAVSRIPRKSNVGYLYIAPNTLHFIIFIFYIINMGLNIGWLFVWDRAHFGWALLVIFLMFLTITIPMIITHVLLQRNRQIYINSRRTADIWLVRAFVHNGFAIYGTWLYLAMLLNLTIWVSRIYDRNAQSITDVSTAALSLVLVGILVYFVCENFIFYSSMAYTFLPWFVLIFALSGVLSKNYRRMDIPDRNKSFTLALLILCCVLFAIRVILFIFRYIKGYIPTIRAP</sequence>
<dbReference type="PANTHER" id="PTHR33802">
    <property type="entry name" value="SI:CH211-161H7.5-RELATED"/>
    <property type="match status" value="1"/>
</dbReference>
<comment type="caution">
    <text evidence="2">The sequence shown here is derived from an EMBL/GenBank/DDBJ whole genome shotgun (WGS) entry which is preliminary data.</text>
</comment>
<feature type="transmembrane region" description="Helical" evidence="1">
    <location>
        <begin position="194"/>
        <end position="219"/>
    </location>
</feature>
<accession>A0A813N1I3</accession>
<organism evidence="2 3">
    <name type="scientific">Adineta ricciae</name>
    <name type="common">Rotifer</name>
    <dbReference type="NCBI Taxonomy" id="249248"/>
    <lineage>
        <taxon>Eukaryota</taxon>
        <taxon>Metazoa</taxon>
        <taxon>Spiralia</taxon>
        <taxon>Gnathifera</taxon>
        <taxon>Rotifera</taxon>
        <taxon>Eurotatoria</taxon>
        <taxon>Bdelloidea</taxon>
        <taxon>Adinetida</taxon>
        <taxon>Adinetidae</taxon>
        <taxon>Adineta</taxon>
    </lineage>
</organism>
<feature type="transmembrane region" description="Helical" evidence="1">
    <location>
        <begin position="59"/>
        <end position="79"/>
    </location>
</feature>
<gene>
    <name evidence="2" type="ORF">EDS130_LOCUS1059</name>
</gene>
<dbReference type="Proteomes" id="UP000663852">
    <property type="component" value="Unassembled WGS sequence"/>
</dbReference>
<evidence type="ECO:0000313" key="2">
    <source>
        <dbReference type="EMBL" id="CAF0730351.1"/>
    </source>
</evidence>
<proteinExistence type="predicted"/>
<evidence type="ECO:0000256" key="1">
    <source>
        <dbReference type="SAM" id="Phobius"/>
    </source>
</evidence>
<feature type="transmembrane region" description="Helical" evidence="1">
    <location>
        <begin position="340"/>
        <end position="364"/>
    </location>
</feature>
<dbReference type="OrthoDB" id="5586934at2759"/>